<protein>
    <submittedName>
        <fullName evidence="1">Genomic scaffold, ProqFM164S04</fullName>
    </submittedName>
</protein>
<reference evidence="1" key="1">
    <citation type="journal article" date="2014" name="Nat. Commun.">
        <title>Multiple recent horizontal transfers of a large genomic region in cheese making fungi.</title>
        <authorList>
            <person name="Cheeseman K."/>
            <person name="Ropars J."/>
            <person name="Renault P."/>
            <person name="Dupont J."/>
            <person name="Gouzy J."/>
            <person name="Branca A."/>
            <person name="Abraham A.L."/>
            <person name="Ceppi M."/>
            <person name="Conseiller E."/>
            <person name="Debuchy R."/>
            <person name="Malagnac F."/>
            <person name="Goarin A."/>
            <person name="Silar P."/>
            <person name="Lacoste S."/>
            <person name="Sallet E."/>
            <person name="Bensimon A."/>
            <person name="Giraud T."/>
            <person name="Brygoo Y."/>
        </authorList>
    </citation>
    <scope>NUCLEOTIDE SEQUENCE [LARGE SCALE GENOMIC DNA]</scope>
    <source>
        <strain evidence="1">FM164</strain>
    </source>
</reference>
<keyword evidence="2" id="KW-1185">Reference proteome</keyword>
<sequence length="44" mass="5062">MHSRDDVHLTYMTIYNIAKSVVQSTECSGNCKWDGKLSTPQRLF</sequence>
<gene>
    <name evidence="1" type="ORF">PROQFM164_S04g001008</name>
</gene>
<name>W6R2S2_PENRF</name>
<dbReference type="AlphaFoldDB" id="W6R2S2"/>
<accession>W6R2S2</accession>
<dbReference type="EMBL" id="HG792018">
    <property type="protein sequence ID" value="CDM36127.1"/>
    <property type="molecule type" value="Genomic_DNA"/>
</dbReference>
<proteinExistence type="predicted"/>
<evidence type="ECO:0000313" key="1">
    <source>
        <dbReference type="EMBL" id="CDM36127.1"/>
    </source>
</evidence>
<organism evidence="1 2">
    <name type="scientific">Penicillium roqueforti (strain FM164)</name>
    <dbReference type="NCBI Taxonomy" id="1365484"/>
    <lineage>
        <taxon>Eukaryota</taxon>
        <taxon>Fungi</taxon>
        <taxon>Dikarya</taxon>
        <taxon>Ascomycota</taxon>
        <taxon>Pezizomycotina</taxon>
        <taxon>Eurotiomycetes</taxon>
        <taxon>Eurotiomycetidae</taxon>
        <taxon>Eurotiales</taxon>
        <taxon>Aspergillaceae</taxon>
        <taxon>Penicillium</taxon>
    </lineage>
</organism>
<evidence type="ECO:0000313" key="2">
    <source>
        <dbReference type="Proteomes" id="UP000030686"/>
    </source>
</evidence>
<dbReference type="Proteomes" id="UP000030686">
    <property type="component" value="Unassembled WGS sequence"/>
</dbReference>